<comment type="caution">
    <text evidence="1">The sequence shown here is derived from an EMBL/GenBank/DDBJ whole genome shotgun (WGS) entry which is preliminary data.</text>
</comment>
<dbReference type="RefSeq" id="WP_358356298.1">
    <property type="nucleotide sequence ID" value="NZ_JBEZFP010000055.1"/>
</dbReference>
<reference evidence="1 2" key="1">
    <citation type="submission" date="2024-06" db="EMBL/GenBank/DDBJ databases">
        <title>The Natural Products Discovery Center: Release of the First 8490 Sequenced Strains for Exploring Actinobacteria Biosynthetic Diversity.</title>
        <authorList>
            <person name="Kalkreuter E."/>
            <person name="Kautsar S.A."/>
            <person name="Yang D."/>
            <person name="Bader C.D."/>
            <person name="Teijaro C.N."/>
            <person name="Fluegel L."/>
            <person name="Davis C.M."/>
            <person name="Simpson J.R."/>
            <person name="Lauterbach L."/>
            <person name="Steele A.D."/>
            <person name="Gui C."/>
            <person name="Meng S."/>
            <person name="Li G."/>
            <person name="Viehrig K."/>
            <person name="Ye F."/>
            <person name="Su P."/>
            <person name="Kiefer A.F."/>
            <person name="Nichols A."/>
            <person name="Cepeda A.J."/>
            <person name="Yan W."/>
            <person name="Fan B."/>
            <person name="Jiang Y."/>
            <person name="Adhikari A."/>
            <person name="Zheng C.-J."/>
            <person name="Schuster L."/>
            <person name="Cowan T.M."/>
            <person name="Smanski M.J."/>
            <person name="Chevrette M.G."/>
            <person name="De Carvalho L.P.S."/>
            <person name="Shen B."/>
        </authorList>
    </citation>
    <scope>NUCLEOTIDE SEQUENCE [LARGE SCALE GENOMIC DNA]</scope>
    <source>
        <strain evidence="1 2">NPDC048946</strain>
    </source>
</reference>
<sequence length="186" mass="19918">MTEPRVIGIDLSLTATGWADNRLGLLHTDVITSEAQSGHLAQCRRMAGIVRALCSVVERGPVRPDLIVVEGPSYGSKGAGTWDRGGLWWLAYDSLHQYAPIAVVSPSQRMLYATGKGAASKEKVVDAVARRWPDIKTDADNNRVDAAVLALIGLDHLGHAPVAMPATHRAALDKVAWPALDPARSL</sequence>
<dbReference type="InterPro" id="IPR012337">
    <property type="entry name" value="RNaseH-like_sf"/>
</dbReference>
<dbReference type="SUPFAM" id="SSF53098">
    <property type="entry name" value="Ribonuclease H-like"/>
    <property type="match status" value="1"/>
</dbReference>
<gene>
    <name evidence="1" type="ORF">AB0C36_21425</name>
</gene>
<accession>A0ABV3DKU8</accession>
<name>A0ABV3DKU8_9ACTN</name>
<evidence type="ECO:0000313" key="2">
    <source>
        <dbReference type="Proteomes" id="UP001551482"/>
    </source>
</evidence>
<keyword evidence="2" id="KW-1185">Reference proteome</keyword>
<dbReference type="InterPro" id="IPR036397">
    <property type="entry name" value="RNaseH_sf"/>
</dbReference>
<proteinExistence type="predicted"/>
<evidence type="ECO:0000313" key="1">
    <source>
        <dbReference type="EMBL" id="MEU8136062.1"/>
    </source>
</evidence>
<protein>
    <submittedName>
        <fullName evidence="1">Uncharacterized protein</fullName>
    </submittedName>
</protein>
<dbReference type="Gene3D" id="3.30.420.10">
    <property type="entry name" value="Ribonuclease H-like superfamily/Ribonuclease H"/>
    <property type="match status" value="1"/>
</dbReference>
<organism evidence="1 2">
    <name type="scientific">Streptodolium elevatio</name>
    <dbReference type="NCBI Taxonomy" id="3157996"/>
    <lineage>
        <taxon>Bacteria</taxon>
        <taxon>Bacillati</taxon>
        <taxon>Actinomycetota</taxon>
        <taxon>Actinomycetes</taxon>
        <taxon>Kitasatosporales</taxon>
        <taxon>Streptomycetaceae</taxon>
        <taxon>Streptodolium</taxon>
    </lineage>
</organism>
<dbReference type="Proteomes" id="UP001551482">
    <property type="component" value="Unassembled WGS sequence"/>
</dbReference>
<dbReference type="EMBL" id="JBEZFP010000055">
    <property type="protein sequence ID" value="MEU8136062.1"/>
    <property type="molecule type" value="Genomic_DNA"/>
</dbReference>